<dbReference type="EMBL" id="FTPS01000001">
    <property type="protein sequence ID" value="SIT78644.1"/>
    <property type="molecule type" value="Genomic_DNA"/>
</dbReference>
<sequence length="237" mass="25978">MSQLSPQYQEIARSSLLLRSLPAELTEELLGQAAFRTAERGETLFLQSETAQTIHVVLDGWIKLYRIASNGNEAVVNVFTRGSSFGEAVALRNMEYPVSAEAVTDCALLQIPSAGFVSMMKQNPEMAVSIVASTFQHLHALVSQIEQIKAQTGAQRVAEFLLDLCSAPSGSCVVTLPYDKVLIAGRLGMKPESLSRAFARLRNSGVRIARNHALIEDVERLRDYAEEDSAAPWNRAL</sequence>
<accession>A0A1R3WN11</accession>
<dbReference type="Pfam" id="PF00027">
    <property type="entry name" value="cNMP_binding"/>
    <property type="match status" value="1"/>
</dbReference>
<dbReference type="CDD" id="cd00038">
    <property type="entry name" value="CAP_ED"/>
    <property type="match status" value="1"/>
</dbReference>
<proteinExistence type="predicted"/>
<dbReference type="InterPro" id="IPR014710">
    <property type="entry name" value="RmlC-like_jellyroll"/>
</dbReference>
<organism evidence="6 7">
    <name type="scientific">Pontibaca methylaminivorans</name>
    <dbReference type="NCBI Taxonomy" id="515897"/>
    <lineage>
        <taxon>Bacteria</taxon>
        <taxon>Pseudomonadati</taxon>
        <taxon>Pseudomonadota</taxon>
        <taxon>Alphaproteobacteria</taxon>
        <taxon>Rhodobacterales</taxon>
        <taxon>Roseobacteraceae</taxon>
        <taxon>Pontibaca</taxon>
    </lineage>
</organism>
<gene>
    <name evidence="6" type="ORF">SAMN05421849_0995</name>
</gene>
<dbReference type="InterPro" id="IPR036390">
    <property type="entry name" value="WH_DNA-bd_sf"/>
</dbReference>
<dbReference type="GO" id="GO:0003677">
    <property type="term" value="F:DNA binding"/>
    <property type="evidence" value="ECO:0007669"/>
    <property type="project" value="UniProtKB-KW"/>
</dbReference>
<feature type="domain" description="Cyclic nucleotide-binding" evidence="4">
    <location>
        <begin position="17"/>
        <end position="137"/>
    </location>
</feature>
<dbReference type="InterPro" id="IPR036388">
    <property type="entry name" value="WH-like_DNA-bd_sf"/>
</dbReference>
<evidence type="ECO:0000259" key="5">
    <source>
        <dbReference type="PROSITE" id="PS51063"/>
    </source>
</evidence>
<dbReference type="Gene3D" id="2.60.120.10">
    <property type="entry name" value="Jelly Rolls"/>
    <property type="match status" value="1"/>
</dbReference>
<dbReference type="PANTHER" id="PTHR24567">
    <property type="entry name" value="CRP FAMILY TRANSCRIPTIONAL REGULATORY PROTEIN"/>
    <property type="match status" value="1"/>
</dbReference>
<dbReference type="Proteomes" id="UP000192455">
    <property type="component" value="Unassembled WGS sequence"/>
</dbReference>
<dbReference type="PROSITE" id="PS50042">
    <property type="entry name" value="CNMP_BINDING_3"/>
    <property type="match status" value="1"/>
</dbReference>
<keyword evidence="3" id="KW-0804">Transcription</keyword>
<name>A0A1R3WN11_9RHOB</name>
<dbReference type="InterPro" id="IPR018490">
    <property type="entry name" value="cNMP-bd_dom_sf"/>
</dbReference>
<dbReference type="STRING" id="515897.SAMN05421849_0995"/>
<keyword evidence="2" id="KW-0238">DNA-binding</keyword>
<evidence type="ECO:0000259" key="4">
    <source>
        <dbReference type="PROSITE" id="PS50042"/>
    </source>
</evidence>
<evidence type="ECO:0000256" key="1">
    <source>
        <dbReference type="ARBA" id="ARBA00023015"/>
    </source>
</evidence>
<dbReference type="GO" id="GO:0005829">
    <property type="term" value="C:cytosol"/>
    <property type="evidence" value="ECO:0007669"/>
    <property type="project" value="TreeGrafter"/>
</dbReference>
<evidence type="ECO:0000313" key="6">
    <source>
        <dbReference type="EMBL" id="SIT78644.1"/>
    </source>
</evidence>
<keyword evidence="7" id="KW-1185">Reference proteome</keyword>
<evidence type="ECO:0000256" key="2">
    <source>
        <dbReference type="ARBA" id="ARBA00023125"/>
    </source>
</evidence>
<dbReference type="InterPro" id="IPR000595">
    <property type="entry name" value="cNMP-bd_dom"/>
</dbReference>
<dbReference type="InterPro" id="IPR050397">
    <property type="entry name" value="Env_Response_Regulators"/>
</dbReference>
<dbReference type="GO" id="GO:0016301">
    <property type="term" value="F:kinase activity"/>
    <property type="evidence" value="ECO:0007669"/>
    <property type="project" value="UniProtKB-KW"/>
</dbReference>
<keyword evidence="1" id="KW-0805">Transcription regulation</keyword>
<dbReference type="SMART" id="SM00100">
    <property type="entry name" value="cNMP"/>
    <property type="match status" value="1"/>
</dbReference>
<evidence type="ECO:0000313" key="7">
    <source>
        <dbReference type="Proteomes" id="UP000192455"/>
    </source>
</evidence>
<keyword evidence="6" id="KW-0808">Transferase</keyword>
<dbReference type="Pfam" id="PF13545">
    <property type="entry name" value="HTH_Crp_2"/>
    <property type="match status" value="1"/>
</dbReference>
<dbReference type="SUPFAM" id="SSF51206">
    <property type="entry name" value="cAMP-binding domain-like"/>
    <property type="match status" value="1"/>
</dbReference>
<dbReference type="RefSeq" id="WP_076648192.1">
    <property type="nucleotide sequence ID" value="NZ_DAIPDV010000025.1"/>
</dbReference>
<keyword evidence="6" id="KW-0418">Kinase</keyword>
<dbReference type="SUPFAM" id="SSF46785">
    <property type="entry name" value="Winged helix' DNA-binding domain"/>
    <property type="match status" value="1"/>
</dbReference>
<dbReference type="PANTHER" id="PTHR24567:SF74">
    <property type="entry name" value="HTH-TYPE TRANSCRIPTIONAL REGULATOR ARCR"/>
    <property type="match status" value="1"/>
</dbReference>
<dbReference type="Gene3D" id="1.10.10.10">
    <property type="entry name" value="Winged helix-like DNA-binding domain superfamily/Winged helix DNA-binding domain"/>
    <property type="match status" value="1"/>
</dbReference>
<protein>
    <submittedName>
        <fullName evidence="6">cAMP-binding domain of CRP or a regulatory subunit of cAMP-dependent protein kinases</fullName>
    </submittedName>
</protein>
<dbReference type="GO" id="GO:0003700">
    <property type="term" value="F:DNA-binding transcription factor activity"/>
    <property type="evidence" value="ECO:0007669"/>
    <property type="project" value="TreeGrafter"/>
</dbReference>
<dbReference type="InterPro" id="IPR012318">
    <property type="entry name" value="HTH_CRP"/>
</dbReference>
<feature type="domain" description="HTH crp-type" evidence="5">
    <location>
        <begin position="151"/>
        <end position="219"/>
    </location>
</feature>
<evidence type="ECO:0000256" key="3">
    <source>
        <dbReference type="ARBA" id="ARBA00023163"/>
    </source>
</evidence>
<dbReference type="AlphaFoldDB" id="A0A1R3WN11"/>
<reference evidence="6 7" key="1">
    <citation type="submission" date="2017-01" db="EMBL/GenBank/DDBJ databases">
        <authorList>
            <person name="Mah S.A."/>
            <person name="Swanson W.J."/>
            <person name="Moy G.W."/>
            <person name="Vacquier V.D."/>
        </authorList>
    </citation>
    <scope>NUCLEOTIDE SEQUENCE [LARGE SCALE GENOMIC DNA]</scope>
    <source>
        <strain evidence="6 7">DSM 21219</strain>
    </source>
</reference>
<dbReference type="PROSITE" id="PS51063">
    <property type="entry name" value="HTH_CRP_2"/>
    <property type="match status" value="1"/>
</dbReference>